<dbReference type="InterPro" id="IPR052709">
    <property type="entry name" value="Transposase-MT_Hybrid"/>
</dbReference>
<evidence type="ECO:0000313" key="2">
    <source>
        <dbReference type="EMBL" id="EZA52903.1"/>
    </source>
</evidence>
<evidence type="ECO:0000259" key="1">
    <source>
        <dbReference type="Pfam" id="PF17906"/>
    </source>
</evidence>
<protein>
    <recommendedName>
        <fullName evidence="1">Mos1 transposase HTH domain-containing protein</fullName>
    </recommendedName>
</protein>
<dbReference type="Proteomes" id="UP000053097">
    <property type="component" value="Unassembled WGS sequence"/>
</dbReference>
<dbReference type="OMA" id="CKQIRIA"/>
<dbReference type="Gene3D" id="3.30.420.10">
    <property type="entry name" value="Ribonuclease H-like superfamily/Ribonuclease H"/>
    <property type="match status" value="1"/>
</dbReference>
<dbReference type="Pfam" id="PF17906">
    <property type="entry name" value="HTH_48"/>
    <property type="match status" value="1"/>
</dbReference>
<evidence type="ECO:0000313" key="3">
    <source>
        <dbReference type="Proteomes" id="UP000053097"/>
    </source>
</evidence>
<sequence length="143" mass="16640">IAMEQRANIKFCVKLKKTFTETFALLKEVYEDNCLSRTQVYDWFTRFKNGWESIEDDSKSRPKTSIVTLDHPPYSPDLAPCDYFLFLKLKIAVKGTRYNNITDIEAAVTEVLNDISKQDLERSFEMLATRSQRCIDAEGAYFE</sequence>
<feature type="domain" description="Mos1 transposase HTH" evidence="1">
    <location>
        <begin position="6"/>
        <end position="50"/>
    </location>
</feature>
<dbReference type="PANTHER" id="PTHR46060:SF1">
    <property type="entry name" value="MARINER MOS1 TRANSPOSASE-LIKE PROTEIN"/>
    <property type="match status" value="1"/>
</dbReference>
<accession>A0A026WA99</accession>
<dbReference type="InterPro" id="IPR036397">
    <property type="entry name" value="RNaseH_sf"/>
</dbReference>
<reference evidence="2 3" key="1">
    <citation type="journal article" date="2014" name="Curr. Biol.">
        <title>The genome of the clonal raider ant Cerapachys biroi.</title>
        <authorList>
            <person name="Oxley P.R."/>
            <person name="Ji L."/>
            <person name="Fetter-Pruneda I."/>
            <person name="McKenzie S.K."/>
            <person name="Li C."/>
            <person name="Hu H."/>
            <person name="Zhang G."/>
            <person name="Kronauer D.J."/>
        </authorList>
    </citation>
    <scope>NUCLEOTIDE SEQUENCE [LARGE SCALE GENOMIC DNA]</scope>
</reference>
<proteinExistence type="predicted"/>
<dbReference type="OrthoDB" id="7554754at2759"/>
<keyword evidence="3" id="KW-1185">Reference proteome</keyword>
<dbReference type="PANTHER" id="PTHR46060">
    <property type="entry name" value="MARINER MOS1 TRANSPOSASE-LIKE PROTEIN"/>
    <property type="match status" value="1"/>
</dbReference>
<feature type="non-terminal residue" evidence="2">
    <location>
        <position position="1"/>
    </location>
</feature>
<dbReference type="InterPro" id="IPR041426">
    <property type="entry name" value="Mos1_HTH"/>
</dbReference>
<organism evidence="2 3">
    <name type="scientific">Ooceraea biroi</name>
    <name type="common">Clonal raider ant</name>
    <name type="synonym">Cerapachys biroi</name>
    <dbReference type="NCBI Taxonomy" id="2015173"/>
    <lineage>
        <taxon>Eukaryota</taxon>
        <taxon>Metazoa</taxon>
        <taxon>Ecdysozoa</taxon>
        <taxon>Arthropoda</taxon>
        <taxon>Hexapoda</taxon>
        <taxon>Insecta</taxon>
        <taxon>Pterygota</taxon>
        <taxon>Neoptera</taxon>
        <taxon>Endopterygota</taxon>
        <taxon>Hymenoptera</taxon>
        <taxon>Apocrita</taxon>
        <taxon>Aculeata</taxon>
        <taxon>Formicoidea</taxon>
        <taxon>Formicidae</taxon>
        <taxon>Dorylinae</taxon>
        <taxon>Ooceraea</taxon>
    </lineage>
</organism>
<dbReference type="STRING" id="2015173.A0A026WA99"/>
<dbReference type="EMBL" id="KK107308">
    <property type="protein sequence ID" value="EZA52903.1"/>
    <property type="molecule type" value="Genomic_DNA"/>
</dbReference>
<dbReference type="GO" id="GO:0003676">
    <property type="term" value="F:nucleic acid binding"/>
    <property type="evidence" value="ECO:0007669"/>
    <property type="project" value="InterPro"/>
</dbReference>
<gene>
    <name evidence="2" type="ORF">X777_07709</name>
</gene>
<dbReference type="AlphaFoldDB" id="A0A026WA99"/>
<name>A0A026WA99_OOCBI</name>